<evidence type="ECO:0000313" key="3">
    <source>
        <dbReference type="Proteomes" id="UP000383122"/>
    </source>
</evidence>
<dbReference type="EC" id="3.4.11.19" evidence="2"/>
<sequence>MQILKDRLDELLEQAVQSGAVAGYVAGVSRGGECIALARGKANLNTGAQMRVDTRFHIGSVTKILTTHLLLNYVDAGRLDLDDLVVTHLPSFRLREPGAAERLRVRHLLNHTNGIDAECFSPMDENGPGATRDYVEKLRDFGTLFGPGEAVHYSNPGFVVAARLIERMSGKAFNRVLEDELFAPCGMTQSCTSVEQAVLHSHAVGAFPDPATGKLRATLSFMLPASLAGAGATPMSTVADMLRYGEMHLAGGRTASGQQALATEQIEAMRAVTFDMKSPNVPPVGLGWWQVPVSGVTVYWHGGTTIGTTSTFVVCPELDLVVVAGGTGPGANALHDRVLLETLAHLGYERAVPYRRTPLTRPMSDYTGDYLHYPMHLRVTNVANERLSVQADWRVMDEAMFRSLVWPATGEAFDKFNRRFAFDGGSLYEVGLTPIADGLFLPDGLNDEAMCGIHSRIGLVSFHDAEGQLSGAHTRLRFMRRAD</sequence>
<feature type="domain" description="Beta-lactamase-related" evidence="1">
    <location>
        <begin position="8"/>
        <end position="324"/>
    </location>
</feature>
<dbReference type="Gene3D" id="3.40.710.10">
    <property type="entry name" value="DD-peptidase/beta-lactamase superfamily"/>
    <property type="match status" value="1"/>
</dbReference>
<dbReference type="SUPFAM" id="SSF56601">
    <property type="entry name" value="beta-lactamase/transpeptidase-like"/>
    <property type="match status" value="1"/>
</dbReference>
<accession>A0A5E4ZZI9</accession>
<dbReference type="InterPro" id="IPR001466">
    <property type="entry name" value="Beta-lactam-related"/>
</dbReference>
<dbReference type="Proteomes" id="UP000383122">
    <property type="component" value="Unassembled WGS sequence"/>
</dbReference>
<name>A0A5E4ZZI9_9BURK</name>
<keyword evidence="2" id="KW-0031">Aminopeptidase</keyword>
<dbReference type="Pfam" id="PF00144">
    <property type="entry name" value="Beta-lactamase"/>
    <property type="match status" value="1"/>
</dbReference>
<dbReference type="PANTHER" id="PTHR43283">
    <property type="entry name" value="BETA-LACTAMASE-RELATED"/>
    <property type="match status" value="1"/>
</dbReference>
<dbReference type="InterPro" id="IPR050789">
    <property type="entry name" value="Diverse_Enzym_Activities"/>
</dbReference>
<dbReference type="InterPro" id="IPR012338">
    <property type="entry name" value="Beta-lactam/transpept-like"/>
</dbReference>
<protein>
    <submittedName>
        <fullName evidence="2">D-aminopeptidase</fullName>
        <ecNumber evidence="2">3.4.11.19</ecNumber>
    </submittedName>
</protein>
<evidence type="ECO:0000259" key="1">
    <source>
        <dbReference type="Pfam" id="PF00144"/>
    </source>
</evidence>
<evidence type="ECO:0000313" key="2">
    <source>
        <dbReference type="EMBL" id="VVE66841.1"/>
    </source>
</evidence>
<dbReference type="PANTHER" id="PTHR43283:SF3">
    <property type="entry name" value="BETA-LACTAMASE FAMILY PROTEIN (AFU_ORTHOLOGUE AFUA_5G07500)"/>
    <property type="match status" value="1"/>
</dbReference>
<dbReference type="EMBL" id="CABPSP010000006">
    <property type="protein sequence ID" value="VVE66841.1"/>
    <property type="molecule type" value="Genomic_DNA"/>
</dbReference>
<dbReference type="RefSeq" id="WP_150738382.1">
    <property type="nucleotide sequence ID" value="NZ_CABPSP010000006.1"/>
</dbReference>
<dbReference type="AlphaFoldDB" id="A0A5E4ZZI9"/>
<reference evidence="2 3" key="1">
    <citation type="submission" date="2019-08" db="EMBL/GenBank/DDBJ databases">
        <authorList>
            <person name="Peeters C."/>
        </authorList>
    </citation>
    <scope>NUCLEOTIDE SEQUENCE [LARGE SCALE GENOMIC DNA]</scope>
    <source>
        <strain evidence="2 3">LMG 31117</strain>
    </source>
</reference>
<dbReference type="OrthoDB" id="9801061at2"/>
<gene>
    <name evidence="2" type="primary">dap_1</name>
    <name evidence="2" type="ORF">PAN31117_02406</name>
</gene>
<organism evidence="2 3">
    <name type="scientific">Pandoraea anapnoica</name>
    <dbReference type="NCBI Taxonomy" id="2508301"/>
    <lineage>
        <taxon>Bacteria</taxon>
        <taxon>Pseudomonadati</taxon>
        <taxon>Pseudomonadota</taxon>
        <taxon>Betaproteobacteria</taxon>
        <taxon>Burkholderiales</taxon>
        <taxon>Burkholderiaceae</taxon>
        <taxon>Pandoraea</taxon>
    </lineage>
</organism>
<proteinExistence type="predicted"/>
<keyword evidence="2" id="KW-0378">Hydrolase</keyword>
<keyword evidence="3" id="KW-1185">Reference proteome</keyword>
<keyword evidence="2" id="KW-0645">Protease</keyword>
<dbReference type="GO" id="GO:0004177">
    <property type="term" value="F:aminopeptidase activity"/>
    <property type="evidence" value="ECO:0007669"/>
    <property type="project" value="UniProtKB-KW"/>
</dbReference>